<organism evidence="2 3">
    <name type="scientific">Sipha flava</name>
    <name type="common">yellow sugarcane aphid</name>
    <dbReference type="NCBI Taxonomy" id="143950"/>
    <lineage>
        <taxon>Eukaryota</taxon>
        <taxon>Metazoa</taxon>
        <taxon>Ecdysozoa</taxon>
        <taxon>Arthropoda</taxon>
        <taxon>Hexapoda</taxon>
        <taxon>Insecta</taxon>
        <taxon>Pterygota</taxon>
        <taxon>Neoptera</taxon>
        <taxon>Paraneoptera</taxon>
        <taxon>Hemiptera</taxon>
        <taxon>Sternorrhyncha</taxon>
        <taxon>Aphidomorpha</taxon>
        <taxon>Aphidoidea</taxon>
        <taxon>Aphididae</taxon>
        <taxon>Sipha</taxon>
    </lineage>
</organism>
<proteinExistence type="predicted"/>
<evidence type="ECO:0000313" key="3">
    <source>
        <dbReference type="RefSeq" id="XP_025420823.1"/>
    </source>
</evidence>
<dbReference type="InterPro" id="IPR011011">
    <property type="entry name" value="Znf_FYVE_PHD"/>
</dbReference>
<keyword evidence="2" id="KW-1185">Reference proteome</keyword>
<accession>A0A8B8GD15</accession>
<name>A0A8B8GD15_9HEMI</name>
<feature type="region of interest" description="Disordered" evidence="1">
    <location>
        <begin position="190"/>
        <end position="215"/>
    </location>
</feature>
<evidence type="ECO:0000256" key="1">
    <source>
        <dbReference type="SAM" id="MobiDB-lite"/>
    </source>
</evidence>
<protein>
    <submittedName>
        <fullName evidence="3">Integrator complex subunit 12-like</fullName>
    </submittedName>
</protein>
<gene>
    <name evidence="3" type="primary">LOC112690929</name>
</gene>
<dbReference type="InterPro" id="IPR013083">
    <property type="entry name" value="Znf_RING/FYVE/PHD"/>
</dbReference>
<dbReference type="Gene3D" id="3.30.40.10">
    <property type="entry name" value="Zinc/RING finger domain, C3HC4 (zinc finger)"/>
    <property type="match status" value="1"/>
</dbReference>
<dbReference type="Proteomes" id="UP000694846">
    <property type="component" value="Unplaced"/>
</dbReference>
<sequence>MESSKKLEKFMKNCLKLLRRAKDPSCIITILKHIQEVIEKEFSGKRKPKKAAKKSVLPAILISKELGNDQTEMIINHESSSLSSVSNLLLSKSKATVDECSSSSYSYSLETESEPDLFINTDSNSEIKTENMELYSCCVCKECFVSIGNNVVECLDCHSMHHQNCHTPPIPDIYLSYCSNCRQIILQKESSPGKESKKRSYESTFGTEPEKSSKK</sequence>
<dbReference type="AlphaFoldDB" id="A0A8B8GD15"/>
<dbReference type="GeneID" id="112690929"/>
<feature type="compositionally biased region" description="Basic and acidic residues" evidence="1">
    <location>
        <begin position="191"/>
        <end position="201"/>
    </location>
</feature>
<dbReference type="RefSeq" id="XP_025420823.1">
    <property type="nucleotide sequence ID" value="XM_025565038.1"/>
</dbReference>
<reference evidence="3" key="1">
    <citation type="submission" date="2025-08" db="UniProtKB">
        <authorList>
            <consortium name="RefSeq"/>
        </authorList>
    </citation>
    <scope>IDENTIFICATION</scope>
    <source>
        <tissue evidence="3">Whole body</tissue>
    </source>
</reference>
<dbReference type="OrthoDB" id="5846437at2759"/>
<dbReference type="SUPFAM" id="SSF57903">
    <property type="entry name" value="FYVE/PHD zinc finger"/>
    <property type="match status" value="1"/>
</dbReference>
<evidence type="ECO:0000313" key="2">
    <source>
        <dbReference type="Proteomes" id="UP000694846"/>
    </source>
</evidence>